<dbReference type="EMBL" id="RBKS01000001">
    <property type="protein sequence ID" value="RKR74414.1"/>
    <property type="molecule type" value="Genomic_DNA"/>
</dbReference>
<evidence type="ECO:0000313" key="4">
    <source>
        <dbReference type="Proteomes" id="UP000280008"/>
    </source>
</evidence>
<keyword evidence="2" id="KW-1133">Transmembrane helix</keyword>
<evidence type="ECO:0000313" key="3">
    <source>
        <dbReference type="EMBL" id="RKR74414.1"/>
    </source>
</evidence>
<reference evidence="3 4" key="1">
    <citation type="submission" date="2018-10" db="EMBL/GenBank/DDBJ databases">
        <title>Sequencing the genomes of 1000 actinobacteria strains.</title>
        <authorList>
            <person name="Klenk H.-P."/>
        </authorList>
    </citation>
    <scope>NUCLEOTIDE SEQUENCE [LARGE SCALE GENOMIC DNA]</scope>
    <source>
        <strain evidence="3 4">DSM 17894</strain>
    </source>
</reference>
<dbReference type="RefSeq" id="WP_121369162.1">
    <property type="nucleotide sequence ID" value="NZ_RBKS01000001.1"/>
</dbReference>
<evidence type="ECO:0000256" key="1">
    <source>
        <dbReference type="SAM" id="MobiDB-lite"/>
    </source>
</evidence>
<proteinExistence type="predicted"/>
<dbReference type="Proteomes" id="UP000280008">
    <property type="component" value="Unassembled WGS sequence"/>
</dbReference>
<evidence type="ECO:0000256" key="2">
    <source>
        <dbReference type="SAM" id="Phobius"/>
    </source>
</evidence>
<gene>
    <name evidence="3" type="ORF">C8E83_1526</name>
</gene>
<organism evidence="3 4">
    <name type="scientific">Frondihabitans australicus</name>
    <dbReference type="NCBI Taxonomy" id="386892"/>
    <lineage>
        <taxon>Bacteria</taxon>
        <taxon>Bacillati</taxon>
        <taxon>Actinomycetota</taxon>
        <taxon>Actinomycetes</taxon>
        <taxon>Micrococcales</taxon>
        <taxon>Microbacteriaceae</taxon>
        <taxon>Frondihabitans</taxon>
    </lineage>
</organism>
<feature type="region of interest" description="Disordered" evidence="1">
    <location>
        <begin position="1"/>
        <end position="25"/>
    </location>
</feature>
<feature type="transmembrane region" description="Helical" evidence="2">
    <location>
        <begin position="66"/>
        <end position="89"/>
    </location>
</feature>
<protein>
    <submittedName>
        <fullName evidence="3">Uncharacterized protein</fullName>
    </submittedName>
</protein>
<keyword evidence="2" id="KW-0472">Membrane</keyword>
<comment type="caution">
    <text evidence="3">The sequence shown here is derived from an EMBL/GenBank/DDBJ whole genome shotgun (WGS) entry which is preliminary data.</text>
</comment>
<keyword evidence="4" id="KW-1185">Reference proteome</keyword>
<sequence>MTTLTAADALGTTTAPRPEHATRSPFRAVSAPFEAPSTMAASLETTVQRTRRLAVAADRRRHRVTVVSSGIAVGLGSVGTLAFAILLVAGH</sequence>
<feature type="compositionally biased region" description="Low complexity" evidence="1">
    <location>
        <begin position="1"/>
        <end position="15"/>
    </location>
</feature>
<accession>A0A495IEI0</accession>
<dbReference type="AlphaFoldDB" id="A0A495IEI0"/>
<name>A0A495IEI0_9MICO</name>
<keyword evidence="2" id="KW-0812">Transmembrane</keyword>